<dbReference type="RefSeq" id="WP_106295984.1">
    <property type="nucleotide sequence ID" value="NZ_PVTI01000001.1"/>
</dbReference>
<accession>A0A2T0V0S3</accession>
<comment type="caution">
    <text evidence="2">The sequence shown here is derived from an EMBL/GenBank/DDBJ whole genome shotgun (WGS) entry which is preliminary data.</text>
</comment>
<dbReference type="InterPro" id="IPR016181">
    <property type="entry name" value="Acyl_CoA_acyltransferase"/>
</dbReference>
<organism evidence="2 3">
    <name type="scientific">Knoellia remsis</name>
    <dbReference type="NCBI Taxonomy" id="407159"/>
    <lineage>
        <taxon>Bacteria</taxon>
        <taxon>Bacillati</taxon>
        <taxon>Actinomycetota</taxon>
        <taxon>Actinomycetes</taxon>
        <taxon>Micrococcales</taxon>
        <taxon>Intrasporangiaceae</taxon>
        <taxon>Knoellia</taxon>
    </lineage>
</organism>
<sequence length="396" mass="43563">MTTASLGGRATVRIPRAQTVDLSAALDSVTELHERLGVPVTTRADHVATWSRLTRTPVTAVIVPGPDGLRAAALLTVRRRGPLLDVRLALDGIADEQRLPACDQGAAEELAGQVVRLLDHAPLWRLDLEQLQPGNPVLAHLETVLASRGPVAVGAGDVLPEVRWSGGRPSEGWSRKKTRQKVRQAARRLDESGRPWNLERLLDPDAVRAALPATLALREEREVALGRADDLADPRRRELHTALVERHLERGAVELWQLTVSGELVMYAIAVADGENGEVRRLVDSRMRPGAEELSAGILLFGRMLQAWYADGRVEVVDLGRGLNDFKRQIHTGDRPTAHLRAWSHPALARAEDVTRAGAETLRMRLRHLRDSSSAAAATVRTMRRLQNRRRGTPVT</sequence>
<evidence type="ECO:0000313" key="2">
    <source>
        <dbReference type="EMBL" id="PRY63678.1"/>
    </source>
</evidence>
<name>A0A2T0V0S3_9MICO</name>
<dbReference type="Proteomes" id="UP000237822">
    <property type="component" value="Unassembled WGS sequence"/>
</dbReference>
<protein>
    <submittedName>
        <fullName evidence="2">CelD/BcsL family acetyltransferase involved in cellulose biosynthesis</fullName>
    </submittedName>
</protein>
<dbReference type="SUPFAM" id="SSF55729">
    <property type="entry name" value="Acyl-CoA N-acyltransferases (Nat)"/>
    <property type="match status" value="1"/>
</dbReference>
<dbReference type="GO" id="GO:0016740">
    <property type="term" value="F:transferase activity"/>
    <property type="evidence" value="ECO:0007669"/>
    <property type="project" value="UniProtKB-KW"/>
</dbReference>
<feature type="domain" description="BioF2-like acetyltransferase" evidence="1">
    <location>
        <begin position="176"/>
        <end position="328"/>
    </location>
</feature>
<dbReference type="OrthoDB" id="5146261at2"/>
<dbReference type="Pfam" id="PF13480">
    <property type="entry name" value="Acetyltransf_6"/>
    <property type="match status" value="1"/>
</dbReference>
<dbReference type="AlphaFoldDB" id="A0A2T0V0S3"/>
<proteinExistence type="predicted"/>
<evidence type="ECO:0000259" key="1">
    <source>
        <dbReference type="Pfam" id="PF13480"/>
    </source>
</evidence>
<reference evidence="2 3" key="1">
    <citation type="submission" date="2018-03" db="EMBL/GenBank/DDBJ databases">
        <title>Genomic Encyclopedia of Archaeal and Bacterial Type Strains, Phase II (KMG-II): from individual species to whole genera.</title>
        <authorList>
            <person name="Goeker M."/>
        </authorList>
    </citation>
    <scope>NUCLEOTIDE SEQUENCE [LARGE SCALE GENOMIC DNA]</scope>
    <source>
        <strain evidence="2 3">ATCC BAA-1496</strain>
    </source>
</reference>
<dbReference type="InterPro" id="IPR038740">
    <property type="entry name" value="BioF2-like_GNAT_dom"/>
</dbReference>
<gene>
    <name evidence="2" type="ORF">BCF74_10176</name>
</gene>
<keyword evidence="2" id="KW-0808">Transferase</keyword>
<evidence type="ECO:0000313" key="3">
    <source>
        <dbReference type="Proteomes" id="UP000237822"/>
    </source>
</evidence>
<keyword evidence="3" id="KW-1185">Reference proteome</keyword>
<dbReference type="EMBL" id="PVTI01000001">
    <property type="protein sequence ID" value="PRY63678.1"/>
    <property type="molecule type" value="Genomic_DNA"/>
</dbReference>